<evidence type="ECO:0000259" key="2">
    <source>
        <dbReference type="Pfam" id="PF11127"/>
    </source>
</evidence>
<dbReference type="RefSeq" id="WP_109568013.1">
    <property type="nucleotide sequence ID" value="NZ_CP029463.1"/>
</dbReference>
<reference evidence="3 4" key="1">
    <citation type="submission" date="2018-05" db="EMBL/GenBank/DDBJ databases">
        <title>Flavobacterium sp. MEBiC07310.</title>
        <authorList>
            <person name="Baek K."/>
        </authorList>
    </citation>
    <scope>NUCLEOTIDE SEQUENCE [LARGE SCALE GENOMIC DNA]</scope>
    <source>
        <strain evidence="3 4">MEBiC07310</strain>
    </source>
</reference>
<dbReference type="KEGG" id="fse:DI487_01095"/>
<dbReference type="Pfam" id="PF11127">
    <property type="entry name" value="YgaP-like_TM"/>
    <property type="match status" value="1"/>
</dbReference>
<protein>
    <submittedName>
        <fullName evidence="3">DUF2892 domain-containing protein</fullName>
    </submittedName>
</protein>
<keyword evidence="4" id="KW-1185">Reference proteome</keyword>
<feature type="transmembrane region" description="Helical" evidence="1">
    <location>
        <begin position="12"/>
        <end position="29"/>
    </location>
</feature>
<feature type="domain" description="Inner membrane protein YgaP-like transmembrane" evidence="2">
    <location>
        <begin position="1"/>
        <end position="66"/>
    </location>
</feature>
<dbReference type="OrthoDB" id="9804804at2"/>
<dbReference type="Proteomes" id="UP000245429">
    <property type="component" value="Chromosome"/>
</dbReference>
<gene>
    <name evidence="3" type="ORF">DI487_01095</name>
</gene>
<evidence type="ECO:0000313" key="4">
    <source>
        <dbReference type="Proteomes" id="UP000245429"/>
    </source>
</evidence>
<evidence type="ECO:0000256" key="1">
    <source>
        <dbReference type="SAM" id="Phobius"/>
    </source>
</evidence>
<sequence>MKKNIGNTDRLVRLVVGVVGLLLGLSGIVEGTVKWIAIVVGVLMLLTALVRFCPAYPLLGINTRRKTKEEK</sequence>
<feature type="transmembrane region" description="Helical" evidence="1">
    <location>
        <begin position="35"/>
        <end position="59"/>
    </location>
</feature>
<dbReference type="EMBL" id="CP029463">
    <property type="protein sequence ID" value="AWM12604.1"/>
    <property type="molecule type" value="Genomic_DNA"/>
</dbReference>
<organism evidence="3 4">
    <name type="scientific">Flavobacterium sediminis</name>
    <dbReference type="NCBI Taxonomy" id="2201181"/>
    <lineage>
        <taxon>Bacteria</taxon>
        <taxon>Pseudomonadati</taxon>
        <taxon>Bacteroidota</taxon>
        <taxon>Flavobacteriia</taxon>
        <taxon>Flavobacteriales</taxon>
        <taxon>Flavobacteriaceae</taxon>
        <taxon>Flavobacterium</taxon>
    </lineage>
</organism>
<name>A0A2U8QRX5_9FLAO</name>
<keyword evidence="1" id="KW-0812">Transmembrane</keyword>
<keyword evidence="1" id="KW-1133">Transmembrane helix</keyword>
<evidence type="ECO:0000313" key="3">
    <source>
        <dbReference type="EMBL" id="AWM12604.1"/>
    </source>
</evidence>
<accession>A0A2U8QRX5</accession>
<keyword evidence="1" id="KW-0472">Membrane</keyword>
<dbReference type="AlphaFoldDB" id="A0A2U8QRX5"/>
<proteinExistence type="predicted"/>
<dbReference type="InterPro" id="IPR021309">
    <property type="entry name" value="YgaP-like_TM"/>
</dbReference>